<dbReference type="EMBL" id="ML220113">
    <property type="protein sequence ID" value="TGZ83509.1"/>
    <property type="molecule type" value="Genomic_DNA"/>
</dbReference>
<dbReference type="AlphaFoldDB" id="A0A4S2N2U8"/>
<dbReference type="OrthoDB" id="5509513at2759"/>
<proteinExistence type="predicted"/>
<dbReference type="Proteomes" id="UP000298138">
    <property type="component" value="Unassembled WGS sequence"/>
</dbReference>
<keyword evidence="2" id="KW-1185">Reference proteome</keyword>
<gene>
    <name evidence="1" type="ORF">EX30DRAFT_380774</name>
</gene>
<accession>A0A4S2N2U8</accession>
<feature type="non-terminal residue" evidence="1">
    <location>
        <position position="1"/>
    </location>
</feature>
<reference evidence="1 2" key="1">
    <citation type="submission" date="2019-04" db="EMBL/GenBank/DDBJ databases">
        <title>Comparative genomics and transcriptomics to analyze fruiting body development in filamentous ascomycetes.</title>
        <authorList>
            <consortium name="DOE Joint Genome Institute"/>
            <person name="Lutkenhaus R."/>
            <person name="Traeger S."/>
            <person name="Breuer J."/>
            <person name="Kuo A."/>
            <person name="Lipzen A."/>
            <person name="Pangilinan J."/>
            <person name="Dilworth D."/>
            <person name="Sandor L."/>
            <person name="Poggeler S."/>
            <person name="Barry K."/>
            <person name="Grigoriev I.V."/>
            <person name="Nowrousian M."/>
        </authorList>
    </citation>
    <scope>NUCLEOTIDE SEQUENCE [LARGE SCALE GENOMIC DNA]</scope>
    <source>
        <strain evidence="1 2">CBS 389.68</strain>
    </source>
</reference>
<evidence type="ECO:0000313" key="2">
    <source>
        <dbReference type="Proteomes" id="UP000298138"/>
    </source>
</evidence>
<evidence type="ECO:0000313" key="1">
    <source>
        <dbReference type="EMBL" id="TGZ83509.1"/>
    </source>
</evidence>
<dbReference type="InParanoid" id="A0A4S2N2U8"/>
<dbReference type="STRING" id="341454.A0A4S2N2U8"/>
<name>A0A4S2N2U8_9PEZI</name>
<protein>
    <submittedName>
        <fullName evidence="1">Uncharacterized protein</fullName>
    </submittedName>
</protein>
<organism evidence="1 2">
    <name type="scientific">Ascodesmis nigricans</name>
    <dbReference type="NCBI Taxonomy" id="341454"/>
    <lineage>
        <taxon>Eukaryota</taxon>
        <taxon>Fungi</taxon>
        <taxon>Dikarya</taxon>
        <taxon>Ascomycota</taxon>
        <taxon>Pezizomycotina</taxon>
        <taxon>Pezizomycetes</taxon>
        <taxon>Pezizales</taxon>
        <taxon>Ascodesmidaceae</taxon>
        <taxon>Ascodesmis</taxon>
    </lineage>
</organism>
<sequence length="147" mass="16432">KDAERIKKEGLWIYGKQHTVENYIQTGPDTFCGTCCGWVHGAHRRGRADKPVCLLCGEGHLTRDYKCCKEDCTASSGKGCRHLVRRCCHCGGSHTARSGKCLSKREALKAAKDRRIQTQLAYPQALITAQPIPELNDMEVENTEKEL</sequence>